<evidence type="ECO:0000313" key="3">
    <source>
        <dbReference type="Proteomes" id="UP000054560"/>
    </source>
</evidence>
<dbReference type="AlphaFoldDB" id="A0A0L0FA01"/>
<name>A0A0L0FA01_9EUKA</name>
<dbReference type="RefSeq" id="XP_014146845.1">
    <property type="nucleotide sequence ID" value="XM_014291370.1"/>
</dbReference>
<dbReference type="GeneID" id="25915002"/>
<keyword evidence="1" id="KW-1133">Transmembrane helix</keyword>
<proteinExistence type="predicted"/>
<feature type="non-terminal residue" evidence="2">
    <location>
        <position position="121"/>
    </location>
</feature>
<sequence length="121" mass="13714">MSDEEKQALTEESLLLQRLRLLNEHEEAVLRAQLRDVCLDKRALISRVSKMEDAQRYLSKRAWFAFILGAVGMFLLAYQTDWLPVGRVYEATQKSVAGTSFGRFVNDTYSAVLPEVLGASD</sequence>
<gene>
    <name evidence="2" type="ORF">SARC_14498</name>
</gene>
<organism evidence="2 3">
    <name type="scientific">Sphaeroforma arctica JP610</name>
    <dbReference type="NCBI Taxonomy" id="667725"/>
    <lineage>
        <taxon>Eukaryota</taxon>
        <taxon>Ichthyosporea</taxon>
        <taxon>Ichthyophonida</taxon>
        <taxon>Sphaeroforma</taxon>
    </lineage>
</organism>
<dbReference type="EMBL" id="KQ246299">
    <property type="protein sequence ID" value="KNC72943.1"/>
    <property type="molecule type" value="Genomic_DNA"/>
</dbReference>
<evidence type="ECO:0000313" key="2">
    <source>
        <dbReference type="EMBL" id="KNC72943.1"/>
    </source>
</evidence>
<dbReference type="Proteomes" id="UP000054560">
    <property type="component" value="Unassembled WGS sequence"/>
</dbReference>
<reference evidence="2 3" key="1">
    <citation type="submission" date="2011-02" db="EMBL/GenBank/DDBJ databases">
        <title>The Genome Sequence of Sphaeroforma arctica JP610.</title>
        <authorList>
            <consortium name="The Broad Institute Genome Sequencing Platform"/>
            <person name="Russ C."/>
            <person name="Cuomo C."/>
            <person name="Young S.K."/>
            <person name="Zeng Q."/>
            <person name="Gargeya S."/>
            <person name="Alvarado L."/>
            <person name="Berlin A."/>
            <person name="Chapman S.B."/>
            <person name="Chen Z."/>
            <person name="Freedman E."/>
            <person name="Gellesch M."/>
            <person name="Goldberg J."/>
            <person name="Griggs A."/>
            <person name="Gujja S."/>
            <person name="Heilman E."/>
            <person name="Heiman D."/>
            <person name="Howarth C."/>
            <person name="Mehta T."/>
            <person name="Neiman D."/>
            <person name="Pearson M."/>
            <person name="Roberts A."/>
            <person name="Saif S."/>
            <person name="Shea T."/>
            <person name="Shenoy N."/>
            <person name="Sisk P."/>
            <person name="Stolte C."/>
            <person name="Sykes S."/>
            <person name="White J."/>
            <person name="Yandava C."/>
            <person name="Burger G."/>
            <person name="Gray M.W."/>
            <person name="Holland P.W.H."/>
            <person name="King N."/>
            <person name="Lang F.B.F."/>
            <person name="Roger A.J."/>
            <person name="Ruiz-Trillo I."/>
            <person name="Haas B."/>
            <person name="Nusbaum C."/>
            <person name="Birren B."/>
        </authorList>
    </citation>
    <scope>NUCLEOTIDE SEQUENCE [LARGE SCALE GENOMIC DNA]</scope>
    <source>
        <strain evidence="2 3">JP610</strain>
    </source>
</reference>
<feature type="transmembrane region" description="Helical" evidence="1">
    <location>
        <begin position="62"/>
        <end position="80"/>
    </location>
</feature>
<evidence type="ECO:0000256" key="1">
    <source>
        <dbReference type="SAM" id="Phobius"/>
    </source>
</evidence>
<keyword evidence="1" id="KW-0812">Transmembrane</keyword>
<keyword evidence="1" id="KW-0472">Membrane</keyword>
<protein>
    <submittedName>
        <fullName evidence="2">Uncharacterized protein</fullName>
    </submittedName>
</protein>
<keyword evidence="3" id="KW-1185">Reference proteome</keyword>
<accession>A0A0L0FA01</accession>